<dbReference type="InterPro" id="IPR016181">
    <property type="entry name" value="Acyl_CoA_acyltransferase"/>
</dbReference>
<dbReference type="PROSITE" id="PS51186">
    <property type="entry name" value="GNAT"/>
    <property type="match status" value="1"/>
</dbReference>
<accession>A0ABT5BXZ8</accession>
<evidence type="ECO:0000256" key="2">
    <source>
        <dbReference type="ARBA" id="ARBA00023315"/>
    </source>
</evidence>
<sequence length="335" mass="36320">MSGGDGLPPFADRSDPGERRDRTLDERDLAALAAAIEDAAIPQRDFSHARHLLLALHYVRAHGPEGALARMRSALQAFNARHPPTNGYHETITAAWLTLVARHAAEHRGAAVHDLAEGLLDRYRSSKALFAHYSRARLLSDDARAAFVAPDLAPLPAPGDGVRIRLATEADLAAIEEIYAFYVERSTCTFATTVPTPAERRAWLAAHGPLHPATVAVEGDGAGAVVGWGSLSQWNPREAYARSVENSVYVRDGLQRRGLGRRILADLVSRAISLGHRTIIAQIAGDQAASVALHRALGFEDAGLLRDVGHKFDRWLDVILMQRAIPYSASDGQQP</sequence>
<evidence type="ECO:0000256" key="3">
    <source>
        <dbReference type="SAM" id="MobiDB-lite"/>
    </source>
</evidence>
<keyword evidence="1" id="KW-0808">Transferase</keyword>
<dbReference type="CDD" id="cd04301">
    <property type="entry name" value="NAT_SF"/>
    <property type="match status" value="1"/>
</dbReference>
<proteinExistence type="predicted"/>
<reference evidence="5 6" key="1">
    <citation type="submission" date="2023-01" db="EMBL/GenBank/DDBJ databases">
        <title>Minimal conservation of predation-associated metabolite biosynthetic gene clusters underscores biosynthetic potential of Myxococcota including descriptions for ten novel species: Archangium lansinium sp. nov., Myxococcus landrumus sp. nov., Nannocystis bai.</title>
        <authorList>
            <person name="Ahearne A."/>
            <person name="Stevens C."/>
            <person name="Dowd S."/>
        </authorList>
    </citation>
    <scope>NUCLEOTIDE SEQUENCE [LARGE SCALE GENOMIC DNA]</scope>
    <source>
        <strain evidence="5 6">WIWO2</strain>
    </source>
</reference>
<feature type="compositionally biased region" description="Basic and acidic residues" evidence="3">
    <location>
        <begin position="12"/>
        <end position="21"/>
    </location>
</feature>
<evidence type="ECO:0000313" key="5">
    <source>
        <dbReference type="EMBL" id="MDC0677826.1"/>
    </source>
</evidence>
<gene>
    <name evidence="5" type="ORF">POL72_08800</name>
</gene>
<feature type="region of interest" description="Disordered" evidence="3">
    <location>
        <begin position="1"/>
        <end position="21"/>
    </location>
</feature>
<comment type="caution">
    <text evidence="5">The sequence shown here is derived from an EMBL/GenBank/DDBJ whole genome shotgun (WGS) entry which is preliminary data.</text>
</comment>
<organism evidence="5 6">
    <name type="scientific">Sorangium atrum</name>
    <dbReference type="NCBI Taxonomy" id="2995308"/>
    <lineage>
        <taxon>Bacteria</taxon>
        <taxon>Pseudomonadati</taxon>
        <taxon>Myxococcota</taxon>
        <taxon>Polyangia</taxon>
        <taxon>Polyangiales</taxon>
        <taxon>Polyangiaceae</taxon>
        <taxon>Sorangium</taxon>
    </lineage>
</organism>
<name>A0ABT5BXZ8_9BACT</name>
<dbReference type="Proteomes" id="UP001217485">
    <property type="component" value="Unassembled WGS sequence"/>
</dbReference>
<dbReference type="SUPFAM" id="SSF55729">
    <property type="entry name" value="Acyl-CoA N-acyltransferases (Nat)"/>
    <property type="match status" value="1"/>
</dbReference>
<dbReference type="PANTHER" id="PTHR43072:SF23">
    <property type="entry name" value="UPF0039 PROTEIN C11D3.02C"/>
    <property type="match status" value="1"/>
</dbReference>
<evidence type="ECO:0000256" key="1">
    <source>
        <dbReference type="ARBA" id="ARBA00022679"/>
    </source>
</evidence>
<keyword evidence="2" id="KW-0012">Acyltransferase</keyword>
<evidence type="ECO:0000313" key="6">
    <source>
        <dbReference type="Proteomes" id="UP001217485"/>
    </source>
</evidence>
<keyword evidence="6" id="KW-1185">Reference proteome</keyword>
<dbReference type="PANTHER" id="PTHR43072">
    <property type="entry name" value="N-ACETYLTRANSFERASE"/>
    <property type="match status" value="1"/>
</dbReference>
<dbReference type="EMBL" id="JAQNDK010000001">
    <property type="protein sequence ID" value="MDC0677826.1"/>
    <property type="molecule type" value="Genomic_DNA"/>
</dbReference>
<dbReference type="RefSeq" id="WP_272094576.1">
    <property type="nucleotide sequence ID" value="NZ_JAQNDK010000001.1"/>
</dbReference>
<dbReference type="Gene3D" id="3.40.630.30">
    <property type="match status" value="1"/>
</dbReference>
<dbReference type="InterPro" id="IPR000182">
    <property type="entry name" value="GNAT_dom"/>
</dbReference>
<feature type="domain" description="N-acetyltransferase" evidence="4">
    <location>
        <begin position="162"/>
        <end position="326"/>
    </location>
</feature>
<dbReference type="Pfam" id="PF13420">
    <property type="entry name" value="Acetyltransf_4"/>
    <property type="match status" value="1"/>
</dbReference>
<protein>
    <submittedName>
        <fullName evidence="5">GNAT family N-acetyltransferase</fullName>
    </submittedName>
</protein>
<evidence type="ECO:0000259" key="4">
    <source>
        <dbReference type="PROSITE" id="PS51186"/>
    </source>
</evidence>